<evidence type="ECO:0000313" key="1">
    <source>
        <dbReference type="EMBL" id="AXW85538.1"/>
    </source>
</evidence>
<organism evidence="1 2">
    <name type="scientific">Lonsdalea britannica</name>
    <dbReference type="NCBI Taxonomy" id="1082704"/>
    <lineage>
        <taxon>Bacteria</taxon>
        <taxon>Pseudomonadati</taxon>
        <taxon>Pseudomonadota</taxon>
        <taxon>Gammaproteobacteria</taxon>
        <taxon>Enterobacterales</taxon>
        <taxon>Pectobacteriaceae</taxon>
        <taxon>Lonsdalea</taxon>
    </lineage>
</organism>
<protein>
    <submittedName>
        <fullName evidence="1">Uncharacterized protein</fullName>
    </submittedName>
</protein>
<dbReference type="EMBL" id="CP023009">
    <property type="protein sequence ID" value="AXW85538.1"/>
    <property type="molecule type" value="Genomic_DNA"/>
</dbReference>
<name>A0AAD0SHX1_9GAMM</name>
<gene>
    <name evidence="1" type="ORF">CKQ53_00050</name>
</gene>
<evidence type="ECO:0000313" key="2">
    <source>
        <dbReference type="Proteomes" id="UP000263881"/>
    </source>
</evidence>
<sequence length="90" mass="9396">MLTDHINNVTVTVGADGVYLITNAQHLDTLAGTITIQTPVDAGKFDIIAQATATEVANYDSSTGYSSQEVEQFGATMGTTGDDVLTGNEQ</sequence>
<reference evidence="1 2" key="1">
    <citation type="submission" date="2017-08" db="EMBL/GenBank/DDBJ databases">
        <title>Comparative genomics of bacteria isolated from necrotic lesions of AOD affected trees.</title>
        <authorList>
            <person name="Doonan J."/>
            <person name="Denman S."/>
            <person name="McDonald J.E."/>
        </authorList>
    </citation>
    <scope>NUCLEOTIDE SEQUENCE [LARGE SCALE GENOMIC DNA]</scope>
    <source>
        <strain evidence="1 2">477</strain>
    </source>
</reference>
<dbReference type="AlphaFoldDB" id="A0AAD0SHX1"/>
<dbReference type="Proteomes" id="UP000263881">
    <property type="component" value="Chromosome"/>
</dbReference>
<keyword evidence="2" id="KW-1185">Reference proteome</keyword>
<dbReference type="RefSeq" id="WP_118894492.1">
    <property type="nucleotide sequence ID" value="NZ_CP023009.1"/>
</dbReference>
<accession>A0AAD0SHX1</accession>
<dbReference type="KEGG" id="lbq:CKQ53_00050"/>
<proteinExistence type="predicted"/>